<evidence type="ECO:0000256" key="2">
    <source>
        <dbReference type="ARBA" id="ARBA00022598"/>
    </source>
</evidence>
<dbReference type="GO" id="GO:0031956">
    <property type="term" value="F:medium-chain fatty acid-CoA ligase activity"/>
    <property type="evidence" value="ECO:0007669"/>
    <property type="project" value="TreeGrafter"/>
</dbReference>
<evidence type="ECO:0000259" key="3">
    <source>
        <dbReference type="Pfam" id="PF00501"/>
    </source>
</evidence>
<evidence type="ECO:0000313" key="5">
    <source>
        <dbReference type="EMBL" id="RHL47070.1"/>
    </source>
</evidence>
<proteinExistence type="inferred from homology"/>
<dbReference type="PANTHER" id="PTHR43201:SF5">
    <property type="entry name" value="MEDIUM-CHAIN ACYL-COA LIGASE ACSF2, MITOCHONDRIAL"/>
    <property type="match status" value="1"/>
</dbReference>
<keyword evidence="2" id="KW-0436">Ligase</keyword>
<dbReference type="InterPro" id="IPR025110">
    <property type="entry name" value="AMP-bd_C"/>
</dbReference>
<feature type="domain" description="AMP-binding enzyme C-terminal" evidence="4">
    <location>
        <begin position="353"/>
        <end position="431"/>
    </location>
</feature>
<organism evidence="5 6">
    <name type="scientific">Eubacterium ventriosum</name>
    <dbReference type="NCBI Taxonomy" id="39496"/>
    <lineage>
        <taxon>Bacteria</taxon>
        <taxon>Bacillati</taxon>
        <taxon>Bacillota</taxon>
        <taxon>Clostridia</taxon>
        <taxon>Eubacteriales</taxon>
        <taxon>Eubacteriaceae</taxon>
        <taxon>Eubacterium</taxon>
    </lineage>
</organism>
<dbReference type="Pfam" id="PF00501">
    <property type="entry name" value="AMP-binding"/>
    <property type="match status" value="1"/>
</dbReference>
<evidence type="ECO:0000313" key="6">
    <source>
        <dbReference type="Proteomes" id="UP000283314"/>
    </source>
</evidence>
<reference evidence="5 6" key="1">
    <citation type="submission" date="2018-08" db="EMBL/GenBank/DDBJ databases">
        <title>A genome reference for cultivated species of the human gut microbiota.</title>
        <authorList>
            <person name="Zou Y."/>
            <person name="Xue W."/>
            <person name="Luo G."/>
        </authorList>
    </citation>
    <scope>NUCLEOTIDE SEQUENCE [LARGE SCALE GENOMIC DNA]</scope>
    <source>
        <strain evidence="5 6">AF37-4</strain>
    </source>
</reference>
<accession>A0A415LES9</accession>
<dbReference type="InterPro" id="IPR000873">
    <property type="entry name" value="AMP-dep_synth/lig_dom"/>
</dbReference>
<dbReference type="GO" id="GO:0006631">
    <property type="term" value="P:fatty acid metabolic process"/>
    <property type="evidence" value="ECO:0007669"/>
    <property type="project" value="TreeGrafter"/>
</dbReference>
<feature type="domain" description="AMP-dependent synthetase/ligase" evidence="3">
    <location>
        <begin position="3"/>
        <end position="306"/>
    </location>
</feature>
<sequence length="454" mass="52237">MNRRVAIIADNSIKYVEKVLWAWKNGYSVVLLDSRIPHLKCVELLKDSNVEEVITDNIELYQFAKEQHMITALIDNSKKVCKLPQYVYSQYYCNESDKEAIVLFSSGTTGRNKGISLSHYSITTSAKKIMKIKNVNESSVLYIYKTFAHCASFIGELMVALISHAQMYISPISTIMRKNISNMIKYDVTHISINPTIISLLNLDHKYYKFKKLEMVTCSGAILSKKMYCLSKKYFNCKIINSYGLTETSAMVTVKVDSEKSINEIMSVGKPLENIKVTIHDIHGKEKEVGEKGYIRIYSDTIYDGYITKEREKKKYFDTNDVGYIGENGELYIIGRKDRMIISGAHNIFPETIENILIDSGLVRECIVYAQKDEIYGQKIICEYTLNKKEKKNSYEIKNSIYSICQKKLAKYEIPHKFVEKEKLEQTYSGKLKVKFIEGEINDKKHLAINKSGF</sequence>
<comment type="caution">
    <text evidence="5">The sequence shown here is derived from an EMBL/GenBank/DDBJ whole genome shotgun (WGS) entry which is preliminary data.</text>
</comment>
<dbReference type="InterPro" id="IPR045851">
    <property type="entry name" value="AMP-bd_C_sf"/>
</dbReference>
<name>A0A415LES9_9FIRM</name>
<dbReference type="Pfam" id="PF13193">
    <property type="entry name" value="AMP-binding_C"/>
    <property type="match status" value="1"/>
</dbReference>
<dbReference type="Gene3D" id="3.40.50.12780">
    <property type="entry name" value="N-terminal domain of ligase-like"/>
    <property type="match status" value="1"/>
</dbReference>
<dbReference type="CDD" id="cd04433">
    <property type="entry name" value="AFD_class_I"/>
    <property type="match status" value="1"/>
</dbReference>
<dbReference type="PANTHER" id="PTHR43201">
    <property type="entry name" value="ACYL-COA SYNTHETASE"/>
    <property type="match status" value="1"/>
</dbReference>
<dbReference type="RefSeq" id="WP_118379246.1">
    <property type="nucleotide sequence ID" value="NZ_CABJDQ010000002.1"/>
</dbReference>
<dbReference type="InterPro" id="IPR042099">
    <property type="entry name" value="ANL_N_sf"/>
</dbReference>
<evidence type="ECO:0008006" key="7">
    <source>
        <dbReference type="Google" id="ProtNLM"/>
    </source>
</evidence>
<dbReference type="SUPFAM" id="SSF56801">
    <property type="entry name" value="Acetyl-CoA synthetase-like"/>
    <property type="match status" value="1"/>
</dbReference>
<gene>
    <name evidence="5" type="ORF">DW018_02825</name>
</gene>
<dbReference type="AlphaFoldDB" id="A0A415LES9"/>
<dbReference type="Proteomes" id="UP000283314">
    <property type="component" value="Unassembled WGS sequence"/>
</dbReference>
<protein>
    <recommendedName>
        <fullName evidence="7">Long-chain fatty acid--CoA ligase</fullName>
    </recommendedName>
</protein>
<evidence type="ECO:0000259" key="4">
    <source>
        <dbReference type="Pfam" id="PF13193"/>
    </source>
</evidence>
<evidence type="ECO:0000256" key="1">
    <source>
        <dbReference type="ARBA" id="ARBA00006432"/>
    </source>
</evidence>
<dbReference type="Gene3D" id="3.30.300.30">
    <property type="match status" value="1"/>
</dbReference>
<dbReference type="GeneID" id="66466166"/>
<comment type="similarity">
    <text evidence="1">Belongs to the ATP-dependent AMP-binding enzyme family.</text>
</comment>
<dbReference type="EMBL" id="QROT01000002">
    <property type="protein sequence ID" value="RHL47070.1"/>
    <property type="molecule type" value="Genomic_DNA"/>
</dbReference>